<feature type="transmembrane region" description="Helical" evidence="6">
    <location>
        <begin position="259"/>
        <end position="279"/>
    </location>
</feature>
<evidence type="ECO:0000256" key="4">
    <source>
        <dbReference type="ARBA" id="ARBA00022989"/>
    </source>
</evidence>
<evidence type="ECO:0000256" key="3">
    <source>
        <dbReference type="ARBA" id="ARBA00022692"/>
    </source>
</evidence>
<evidence type="ECO:0000256" key="5">
    <source>
        <dbReference type="ARBA" id="ARBA00023136"/>
    </source>
</evidence>
<proteinExistence type="predicted"/>
<dbReference type="Pfam" id="PF02653">
    <property type="entry name" value="BPD_transp_2"/>
    <property type="match status" value="1"/>
</dbReference>
<keyword evidence="2" id="KW-1003">Cell membrane</keyword>
<feature type="transmembrane region" description="Helical" evidence="6">
    <location>
        <begin position="43"/>
        <end position="62"/>
    </location>
</feature>
<dbReference type="GO" id="GO:0015658">
    <property type="term" value="F:branched-chain amino acid transmembrane transporter activity"/>
    <property type="evidence" value="ECO:0007669"/>
    <property type="project" value="InterPro"/>
</dbReference>
<name>A0A382DLZ6_9ZZZZ</name>
<gene>
    <name evidence="7" type="ORF">METZ01_LOCUS192083</name>
</gene>
<evidence type="ECO:0000256" key="1">
    <source>
        <dbReference type="ARBA" id="ARBA00004651"/>
    </source>
</evidence>
<keyword evidence="3 6" id="KW-0812">Transmembrane</keyword>
<sequence>VVVFALFVPDLVGPYYVTVALNLCMWIALTQSWIILSGMGGYISLGHVVFFGLGGYTSVLLWQLVPLIIAIPAAGAVAGIFALVIGAPVLRVWGPYFVILTFGLAELVKYVVLITETNLGKSSRLLFGTPETAELYYVMFGLAFVATVLAWLVRRSRLGQGLLAIREDEPTAETIGVPVTRYKVLAYALSAVIPGMVGGLMVFRSSYFEPLQIFNPVVSFNIVTMAIIGGSDDWRGPIIGCVFLVTMYELLWANVPELYMIIVGLLLVGFVLFAPMGIVGRVTMQRNNT</sequence>
<keyword evidence="4 6" id="KW-1133">Transmembrane helix</keyword>
<feature type="transmembrane region" description="Helical" evidence="6">
    <location>
        <begin position="68"/>
        <end position="90"/>
    </location>
</feature>
<reference evidence="7" key="1">
    <citation type="submission" date="2018-05" db="EMBL/GenBank/DDBJ databases">
        <authorList>
            <person name="Lanie J.A."/>
            <person name="Ng W.-L."/>
            <person name="Kazmierczak K.M."/>
            <person name="Andrzejewski T.M."/>
            <person name="Davidsen T.M."/>
            <person name="Wayne K.J."/>
            <person name="Tettelin H."/>
            <person name="Glass J.I."/>
            <person name="Rusch D."/>
            <person name="Podicherti R."/>
            <person name="Tsui H.-C.T."/>
            <person name="Winkler M.E."/>
        </authorList>
    </citation>
    <scope>NUCLEOTIDE SEQUENCE</scope>
</reference>
<evidence type="ECO:0000256" key="2">
    <source>
        <dbReference type="ARBA" id="ARBA00022475"/>
    </source>
</evidence>
<dbReference type="CDD" id="cd06581">
    <property type="entry name" value="TM_PBP1_LivM_like"/>
    <property type="match status" value="1"/>
</dbReference>
<dbReference type="InterPro" id="IPR043428">
    <property type="entry name" value="LivM-like"/>
</dbReference>
<feature type="transmembrane region" description="Helical" evidence="6">
    <location>
        <begin position="15"/>
        <end position="36"/>
    </location>
</feature>
<comment type="subcellular location">
    <subcellularLocation>
        <location evidence="1">Cell membrane</location>
        <topology evidence="1">Multi-pass membrane protein</topology>
    </subcellularLocation>
</comment>
<evidence type="ECO:0000256" key="6">
    <source>
        <dbReference type="SAM" id="Phobius"/>
    </source>
</evidence>
<accession>A0A382DLZ6</accession>
<evidence type="ECO:0008006" key="8">
    <source>
        <dbReference type="Google" id="ProtNLM"/>
    </source>
</evidence>
<keyword evidence="5 6" id="KW-0472">Membrane</keyword>
<feature type="non-terminal residue" evidence="7">
    <location>
        <position position="1"/>
    </location>
</feature>
<organism evidence="7">
    <name type="scientific">marine metagenome</name>
    <dbReference type="NCBI Taxonomy" id="408172"/>
    <lineage>
        <taxon>unclassified sequences</taxon>
        <taxon>metagenomes</taxon>
        <taxon>ecological metagenomes</taxon>
    </lineage>
</organism>
<dbReference type="InterPro" id="IPR001851">
    <property type="entry name" value="ABC_transp_permease"/>
</dbReference>
<feature type="transmembrane region" description="Helical" evidence="6">
    <location>
        <begin position="135"/>
        <end position="153"/>
    </location>
</feature>
<dbReference type="EMBL" id="UINC01039979">
    <property type="protein sequence ID" value="SVB39229.1"/>
    <property type="molecule type" value="Genomic_DNA"/>
</dbReference>
<dbReference type="PANTHER" id="PTHR30482">
    <property type="entry name" value="HIGH-AFFINITY BRANCHED-CHAIN AMINO ACID TRANSPORT SYSTEM PERMEASE"/>
    <property type="match status" value="1"/>
</dbReference>
<protein>
    <recommendedName>
        <fullName evidence="8">Branched-chain amino acid ABC transporter permease</fullName>
    </recommendedName>
</protein>
<feature type="transmembrane region" description="Helical" evidence="6">
    <location>
        <begin position="97"/>
        <end position="115"/>
    </location>
</feature>
<dbReference type="AlphaFoldDB" id="A0A382DLZ6"/>
<feature type="transmembrane region" description="Helical" evidence="6">
    <location>
        <begin position="184"/>
        <end position="207"/>
    </location>
</feature>
<dbReference type="GO" id="GO:0005886">
    <property type="term" value="C:plasma membrane"/>
    <property type="evidence" value="ECO:0007669"/>
    <property type="project" value="UniProtKB-SubCell"/>
</dbReference>
<feature type="transmembrane region" description="Helical" evidence="6">
    <location>
        <begin position="213"/>
        <end position="229"/>
    </location>
</feature>
<dbReference type="PANTHER" id="PTHR30482:SF10">
    <property type="entry name" value="HIGH-AFFINITY BRANCHED-CHAIN AMINO ACID TRANSPORT PROTEIN BRAE"/>
    <property type="match status" value="1"/>
</dbReference>
<feature type="transmembrane region" description="Helical" evidence="6">
    <location>
        <begin position="236"/>
        <end position="253"/>
    </location>
</feature>
<evidence type="ECO:0000313" key="7">
    <source>
        <dbReference type="EMBL" id="SVB39229.1"/>
    </source>
</evidence>